<feature type="domain" description="Methionyl/Valyl/Leucyl/Isoleucyl-tRNA synthetase anticodon-binding" evidence="11">
    <location>
        <begin position="383"/>
        <end position="461"/>
    </location>
</feature>
<evidence type="ECO:0000256" key="9">
    <source>
        <dbReference type="ARBA" id="ARBA00030904"/>
    </source>
</evidence>
<dbReference type="GO" id="GO:0005524">
    <property type="term" value="F:ATP binding"/>
    <property type="evidence" value="ECO:0007669"/>
    <property type="project" value="UniProtKB-KW"/>
</dbReference>
<keyword evidence="6 10" id="KW-0067">ATP-binding</keyword>
<dbReference type="GO" id="GO:0006431">
    <property type="term" value="P:methionyl-tRNA aminoacylation"/>
    <property type="evidence" value="ECO:0007669"/>
    <property type="project" value="InterPro"/>
</dbReference>
<evidence type="ECO:0000256" key="3">
    <source>
        <dbReference type="ARBA" id="ARBA00018753"/>
    </source>
</evidence>
<keyword evidence="4 10" id="KW-0436">Ligase</keyword>
<dbReference type="PANTHER" id="PTHR43326:SF1">
    <property type="entry name" value="METHIONINE--TRNA LIGASE, MITOCHONDRIAL"/>
    <property type="match status" value="1"/>
</dbReference>
<dbReference type="GO" id="GO:0004825">
    <property type="term" value="F:methionine-tRNA ligase activity"/>
    <property type="evidence" value="ECO:0007669"/>
    <property type="project" value="UniProtKB-EC"/>
</dbReference>
<dbReference type="InterPro" id="IPR023457">
    <property type="entry name" value="Met-tRNA_synth_2"/>
</dbReference>
<feature type="domain" description="Methionyl/Leucyl tRNA synthetase" evidence="12">
    <location>
        <begin position="141"/>
        <end position="363"/>
    </location>
</feature>
<dbReference type="Pfam" id="PF09334">
    <property type="entry name" value="tRNA-synt_1g"/>
    <property type="match status" value="1"/>
</dbReference>
<dbReference type="Pfam" id="PF08264">
    <property type="entry name" value="Anticodon_1"/>
    <property type="match status" value="1"/>
</dbReference>
<name>A0A1G2I8G6_9BACT</name>
<evidence type="ECO:0000259" key="12">
    <source>
        <dbReference type="Pfam" id="PF09334"/>
    </source>
</evidence>
<dbReference type="EC" id="6.1.1.10" evidence="2"/>
<protein>
    <recommendedName>
        <fullName evidence="3">Methionine--tRNA ligase</fullName>
        <ecNumber evidence="2">6.1.1.10</ecNumber>
    </recommendedName>
    <alternativeName>
        <fullName evidence="9">Methionyl-tRNA synthetase</fullName>
    </alternativeName>
</protein>
<evidence type="ECO:0000256" key="1">
    <source>
        <dbReference type="ARBA" id="ARBA00003314"/>
    </source>
</evidence>
<dbReference type="InterPro" id="IPR015413">
    <property type="entry name" value="Methionyl/Leucyl_tRNA_Synth"/>
</dbReference>
<evidence type="ECO:0000256" key="6">
    <source>
        <dbReference type="ARBA" id="ARBA00022840"/>
    </source>
</evidence>
<dbReference type="InterPro" id="IPR033911">
    <property type="entry name" value="MetRS_core"/>
</dbReference>
<sequence>MANKSKKFYITTSIPYTNAPPHIGFAFEAIQADVVARYRRHLGEDVYFLAGTDEHGLKTKKEAELAGKTPEAFADEMSQKFRDLKGILNLSNDDFIRTTDKKRHWPAVKKLWEAIDKNGDFYKKKYKGFYCPGCEAFKTEKEIIDGKCVIHQKPVEVVQEENYFFRLSKYLPKIKEIIKKNKIKIIPESKKNEILGMIENGLEDVSFSRVKEKYWGIPVPKDESQIIYVWGDALPNYISAIGYADNEKNFKKLWPADVHCIGKDIVKFHALYWPAMLLSAGLALPKSIFVHGFINVDGQKMSKSLGNVVDPVELVKKYGVDAVRYYLLREIPSTEDGDFSYEKFEQRYNSDLAGGIGNLLARTIALVKKPNFKIKKPSSKIKKAVNATKKEYKSHLEEFKFNESLKCIWELIAFCDKYINEEKPWEAKENFSQVVCDVLFALENIADFLAPFLPQTSEKIKVVVKDKKSEPLFPRILTLHYIANE</sequence>
<proteinExistence type="inferred from homology"/>
<dbReference type="InterPro" id="IPR009080">
    <property type="entry name" value="tRNAsynth_Ia_anticodon-bd"/>
</dbReference>
<evidence type="ECO:0000256" key="8">
    <source>
        <dbReference type="ARBA" id="ARBA00023146"/>
    </source>
</evidence>
<evidence type="ECO:0000256" key="5">
    <source>
        <dbReference type="ARBA" id="ARBA00022741"/>
    </source>
</evidence>
<reference evidence="13 14" key="1">
    <citation type="journal article" date="2016" name="Nat. Commun.">
        <title>Thousands of microbial genomes shed light on interconnected biogeochemical processes in an aquifer system.</title>
        <authorList>
            <person name="Anantharaman K."/>
            <person name="Brown C.T."/>
            <person name="Hug L.A."/>
            <person name="Sharon I."/>
            <person name="Castelle C.J."/>
            <person name="Probst A.J."/>
            <person name="Thomas B.C."/>
            <person name="Singh A."/>
            <person name="Wilkins M.J."/>
            <person name="Karaoz U."/>
            <person name="Brodie E.L."/>
            <person name="Williams K.H."/>
            <person name="Hubbard S.S."/>
            <person name="Banfield J.F."/>
        </authorList>
    </citation>
    <scope>NUCLEOTIDE SEQUENCE [LARGE SCALE GENOMIC DNA]</scope>
</reference>
<evidence type="ECO:0000313" key="13">
    <source>
        <dbReference type="EMBL" id="OGZ70670.1"/>
    </source>
</evidence>
<dbReference type="AlphaFoldDB" id="A0A1G2I8G6"/>
<dbReference type="EMBL" id="MHOV01000005">
    <property type="protein sequence ID" value="OGZ70670.1"/>
    <property type="molecule type" value="Genomic_DNA"/>
</dbReference>
<evidence type="ECO:0000256" key="2">
    <source>
        <dbReference type="ARBA" id="ARBA00012838"/>
    </source>
</evidence>
<dbReference type="Gene3D" id="1.10.730.10">
    <property type="entry name" value="Isoleucyl-tRNA Synthetase, Domain 1"/>
    <property type="match status" value="1"/>
</dbReference>
<dbReference type="SUPFAM" id="SSF47323">
    <property type="entry name" value="Anticodon-binding domain of a subclass of class I aminoacyl-tRNA synthetases"/>
    <property type="match status" value="1"/>
</dbReference>
<evidence type="ECO:0000256" key="7">
    <source>
        <dbReference type="ARBA" id="ARBA00022917"/>
    </source>
</evidence>
<dbReference type="PRINTS" id="PR01041">
    <property type="entry name" value="TRNASYNTHMET"/>
</dbReference>
<dbReference type="InterPro" id="IPR014729">
    <property type="entry name" value="Rossmann-like_a/b/a_fold"/>
</dbReference>
<keyword evidence="5 10" id="KW-0547">Nucleotide-binding</keyword>
<evidence type="ECO:0000259" key="11">
    <source>
        <dbReference type="Pfam" id="PF08264"/>
    </source>
</evidence>
<keyword evidence="8 10" id="KW-0030">Aminoacyl-tRNA synthetase</keyword>
<dbReference type="Proteomes" id="UP000179214">
    <property type="component" value="Unassembled WGS sequence"/>
</dbReference>
<dbReference type="InterPro" id="IPR014758">
    <property type="entry name" value="Met-tRNA_synth"/>
</dbReference>
<evidence type="ECO:0000313" key="14">
    <source>
        <dbReference type="Proteomes" id="UP000179214"/>
    </source>
</evidence>
<comment type="function">
    <text evidence="1">Is required not only for elongation of protein synthesis but also for the initiation of all mRNA translation through initiator tRNA(fMet) aminoacylation.</text>
</comment>
<dbReference type="InterPro" id="IPR013155">
    <property type="entry name" value="M/V/L/I-tRNA-synth_anticd-bd"/>
</dbReference>
<evidence type="ECO:0000256" key="4">
    <source>
        <dbReference type="ARBA" id="ARBA00022598"/>
    </source>
</evidence>
<gene>
    <name evidence="13" type="ORF">A3F47_00220</name>
</gene>
<accession>A0A1G2I8G6</accession>
<organism evidence="13 14">
    <name type="scientific">Candidatus Staskawiczbacteria bacterium RIFCSPHIGHO2_12_FULL_38_11</name>
    <dbReference type="NCBI Taxonomy" id="1802209"/>
    <lineage>
        <taxon>Bacteria</taxon>
        <taxon>Candidatus Staskawicziibacteriota</taxon>
    </lineage>
</organism>
<comment type="caution">
    <text evidence="13">The sequence shown here is derived from an EMBL/GenBank/DDBJ whole genome shotgun (WGS) entry which is preliminary data.</text>
</comment>
<dbReference type="CDD" id="cd00814">
    <property type="entry name" value="MetRS_core"/>
    <property type="match status" value="1"/>
</dbReference>
<comment type="similarity">
    <text evidence="10">Belongs to the class-I aminoacyl-tRNA synthetase family.</text>
</comment>
<dbReference type="Gene3D" id="2.170.220.10">
    <property type="match status" value="1"/>
</dbReference>
<dbReference type="SUPFAM" id="SSF52374">
    <property type="entry name" value="Nucleotidylyl transferase"/>
    <property type="match status" value="1"/>
</dbReference>
<keyword evidence="7 10" id="KW-0648">Protein biosynthesis</keyword>
<dbReference type="NCBIfam" id="TIGR00398">
    <property type="entry name" value="metG"/>
    <property type="match status" value="1"/>
</dbReference>
<dbReference type="PANTHER" id="PTHR43326">
    <property type="entry name" value="METHIONYL-TRNA SYNTHETASE"/>
    <property type="match status" value="1"/>
</dbReference>
<evidence type="ECO:0000256" key="10">
    <source>
        <dbReference type="RuleBase" id="RU363039"/>
    </source>
</evidence>
<dbReference type="FunFam" id="2.170.220.10:FF:000003">
    <property type="entry name" value="Methionine--tRNA ligase"/>
    <property type="match status" value="1"/>
</dbReference>
<dbReference type="Gene3D" id="3.40.50.620">
    <property type="entry name" value="HUPs"/>
    <property type="match status" value="1"/>
</dbReference>